<sequence length="250" mass="28612">MKATIALCFLVLLAIADTEYNGESDKLEELDIKNAIVELQKKIRSQMADNVEALIWTRAFLATKQKIAYYGFESNLSEVLHKIRIAVNSMRDEGHEAEYCYDEALDELKRLQKDAKMKFADCVNSCIQNFTVSLNATETFLNEGRAIITIINDVYDICTILPAVNQTNCIFIHINKNRFRVAIFNKEYKLQPAYRTMLINDTITDMFQCLRLRNDDGMAKLAEIESVNKLCLRGAKQLSVIEKDVDPTFT</sequence>
<dbReference type="AlphaFoldDB" id="A0A1W6EVV5"/>
<protein>
    <submittedName>
        <fullName evidence="2">Venom protein</fullName>
    </submittedName>
</protein>
<evidence type="ECO:0000313" key="2">
    <source>
        <dbReference type="EMBL" id="ARK19854.1"/>
    </source>
</evidence>
<name>A0A1W6EVV5_AMPCP</name>
<evidence type="ECO:0000256" key="1">
    <source>
        <dbReference type="SAM" id="SignalP"/>
    </source>
</evidence>
<proteinExistence type="evidence at transcript level"/>
<accession>A0A1W6EVV5</accession>
<feature type="chain" id="PRO_5010868994" evidence="1">
    <location>
        <begin position="19"/>
        <end position="250"/>
    </location>
</feature>
<dbReference type="EMBL" id="KY563445">
    <property type="protein sequence ID" value="ARK19854.1"/>
    <property type="molecule type" value="mRNA"/>
</dbReference>
<organism evidence="2">
    <name type="scientific">Ampulex compressa</name>
    <name type="common">Emerald cockroach wasp</name>
    <dbReference type="NCBI Taxonomy" id="860918"/>
    <lineage>
        <taxon>Eukaryota</taxon>
        <taxon>Metazoa</taxon>
        <taxon>Ecdysozoa</taxon>
        <taxon>Arthropoda</taxon>
        <taxon>Hexapoda</taxon>
        <taxon>Insecta</taxon>
        <taxon>Pterygota</taxon>
        <taxon>Neoptera</taxon>
        <taxon>Endopterygota</taxon>
        <taxon>Hymenoptera</taxon>
        <taxon>Apocrita</taxon>
        <taxon>Aculeata</taxon>
        <taxon>Apoidea</taxon>
        <taxon>Ampulicidae</taxon>
        <taxon>Ampulicini</taxon>
        <taxon>Ampulex</taxon>
    </lineage>
</organism>
<keyword evidence="1" id="KW-0732">Signal</keyword>
<reference evidence="2" key="1">
    <citation type="submission" date="2017-02" db="EMBL/GenBank/DDBJ databases">
        <title>Parasitoid Jewel Wasp Mounts Multi-Pronged Neurochemical Attack to Hijack a Host Brain.</title>
        <authorList>
            <person name="Arvidson R.S."/>
            <person name="Kaiser M."/>
            <person name="Libersat F."/>
            <person name="Adams M.E."/>
        </authorList>
    </citation>
    <scope>NUCLEOTIDE SEQUENCE</scope>
    <source>
        <strain evidence="2">72</strain>
    </source>
</reference>
<feature type="signal peptide" evidence="1">
    <location>
        <begin position="1"/>
        <end position="18"/>
    </location>
</feature>